<dbReference type="RefSeq" id="WP_193865133.1">
    <property type="nucleotide sequence ID" value="NZ_JADEYR010000002.1"/>
</dbReference>
<evidence type="ECO:0000256" key="2">
    <source>
        <dbReference type="ARBA" id="ARBA00022679"/>
    </source>
</evidence>
<sequence>MSAAARGPRISSLAIAANNGDVGGGEVMLLNIAAALREMAIEVRILAPTSPDGLLSTARERGFDVTPLDASTRASYMREIAAWRLRNLSVPLWCNGLVPTLATTAMGPRLAHLHLLPTGLNAAAARIGRLGARRLLVPSHFMSSRIPGATVLENWTEDIGFRDRNVRTTGLLRVGFLGRLTTDKGVHVLARALQEVIAQSDREVRLIIAGENRFGGSDDDREIAAALEPLTGSVDRLGWVDREEFFDQIDLAVFPSLVEESFGLVVAEAMARGVPFVISDAGALPEIAGPSHPWVVPRGDDGALAEMILSMIGELDDEGAQRDARRRWEERFSPAAGAGRVAELLLDLGQAAGTRRAGGRSDV</sequence>
<evidence type="ECO:0000313" key="3">
    <source>
        <dbReference type="EMBL" id="MBE9403399.1"/>
    </source>
</evidence>
<keyword evidence="4" id="KW-1185">Reference proteome</keyword>
<evidence type="ECO:0000313" key="4">
    <source>
        <dbReference type="Proteomes" id="UP000644727"/>
    </source>
</evidence>
<organism evidence="3 4">
    <name type="scientific">Brachybacterium epidermidis</name>
    <dbReference type="NCBI Taxonomy" id="2781983"/>
    <lineage>
        <taxon>Bacteria</taxon>
        <taxon>Bacillati</taxon>
        <taxon>Actinomycetota</taxon>
        <taxon>Actinomycetes</taxon>
        <taxon>Micrococcales</taxon>
        <taxon>Dermabacteraceae</taxon>
        <taxon>Brachybacterium</taxon>
    </lineage>
</organism>
<keyword evidence="2" id="KW-0808">Transferase</keyword>
<comment type="caution">
    <text evidence="3">The sequence shown here is derived from an EMBL/GenBank/DDBJ whole genome shotgun (WGS) entry which is preliminary data.</text>
</comment>
<dbReference type="Pfam" id="PF13692">
    <property type="entry name" value="Glyco_trans_1_4"/>
    <property type="match status" value="1"/>
</dbReference>
<keyword evidence="1" id="KW-0328">Glycosyltransferase</keyword>
<dbReference type="PANTHER" id="PTHR12526:SF510">
    <property type="entry name" value="D-INOSITOL 3-PHOSPHATE GLYCOSYLTRANSFERASE"/>
    <property type="match status" value="1"/>
</dbReference>
<dbReference type="Proteomes" id="UP000644727">
    <property type="component" value="Unassembled WGS sequence"/>
</dbReference>
<dbReference type="EMBL" id="JADEYR010000002">
    <property type="protein sequence ID" value="MBE9403399.1"/>
    <property type="molecule type" value="Genomic_DNA"/>
</dbReference>
<protein>
    <submittedName>
        <fullName evidence="3">Glycosyltransferase family 4 protein</fullName>
    </submittedName>
</protein>
<gene>
    <name evidence="3" type="ORF">IOE58_04050</name>
</gene>
<name>A0ABR9VYY8_9MICO</name>
<dbReference type="CDD" id="cd03801">
    <property type="entry name" value="GT4_PimA-like"/>
    <property type="match status" value="1"/>
</dbReference>
<dbReference type="Gene3D" id="3.40.50.2000">
    <property type="entry name" value="Glycogen Phosphorylase B"/>
    <property type="match status" value="2"/>
</dbReference>
<dbReference type="PANTHER" id="PTHR12526">
    <property type="entry name" value="GLYCOSYLTRANSFERASE"/>
    <property type="match status" value="1"/>
</dbReference>
<dbReference type="SUPFAM" id="SSF53756">
    <property type="entry name" value="UDP-Glycosyltransferase/glycogen phosphorylase"/>
    <property type="match status" value="1"/>
</dbReference>
<reference evidence="3 4" key="1">
    <citation type="submission" date="2020-10" db="EMBL/GenBank/DDBJ databases">
        <title>Draft genome and description of Brachybacterium epidermidis sp nov.</title>
        <authorList>
            <person name="Boxberger M."/>
            <person name="La Scola B."/>
        </authorList>
    </citation>
    <scope>NUCLEOTIDE SEQUENCE [LARGE SCALE GENOMIC DNA]</scope>
    <source>
        <strain evidence="3 4">Marseille-Q2903</strain>
    </source>
</reference>
<evidence type="ECO:0000256" key="1">
    <source>
        <dbReference type="ARBA" id="ARBA00022676"/>
    </source>
</evidence>
<proteinExistence type="predicted"/>
<accession>A0ABR9VYY8</accession>